<protein>
    <submittedName>
        <fullName evidence="1">Transcriptional regulator lacI family</fullName>
    </submittedName>
</protein>
<proteinExistence type="predicted"/>
<organism evidence="1 2">
    <name type="scientific">Methylorubrum extorquens (strain ATCC 14718 / DSM 1338 / JCM 2805 / NCIMB 9133 / AM1)</name>
    <name type="common">Methylobacterium extorquens</name>
    <dbReference type="NCBI Taxonomy" id="272630"/>
    <lineage>
        <taxon>Bacteria</taxon>
        <taxon>Pseudomonadati</taxon>
        <taxon>Pseudomonadota</taxon>
        <taxon>Alphaproteobacteria</taxon>
        <taxon>Hyphomicrobiales</taxon>
        <taxon>Methylobacteriaceae</taxon>
        <taxon>Methylorubrum</taxon>
    </lineage>
</organism>
<dbReference type="EMBL" id="CP001510">
    <property type="protein sequence ID" value="ACS38922.1"/>
    <property type="molecule type" value="Genomic_DNA"/>
</dbReference>
<reference evidence="1 2" key="1">
    <citation type="journal article" date="2009" name="PLoS ONE">
        <title>Methylobacterium genome sequences: a reference blueprint to investigate microbial metabolism of C1 compounds from natural and industrial sources.</title>
        <authorList>
            <person name="Vuilleumier S."/>
            <person name="Chistoserdova L."/>
            <person name="Lee M.-C."/>
            <person name="Bringel F."/>
            <person name="Lajus A."/>
            <person name="Zhou Y."/>
            <person name="Gourion B."/>
            <person name="Barbe V."/>
            <person name="Chang J."/>
            <person name="Cruveiller S."/>
            <person name="Dossat C."/>
            <person name="Gillett W."/>
            <person name="Gruffaz C."/>
            <person name="Haugen E."/>
            <person name="Hourcade E."/>
            <person name="Levy R."/>
            <person name="Mangenot S."/>
            <person name="Muller E."/>
            <person name="Nadalig T."/>
            <person name="Pagni M."/>
            <person name="Penny C."/>
            <person name="Peyraud R."/>
            <person name="Robinson D.G."/>
            <person name="Roche D."/>
            <person name="Rouy Z."/>
            <person name="Saenampechek C."/>
            <person name="Salvignol G."/>
            <person name="Vallenet D."/>
            <person name="Wu Z."/>
            <person name="Marx C.J."/>
            <person name="Vorholt J.A."/>
            <person name="Olson M.V."/>
            <person name="Kaul R."/>
            <person name="Weissenbach J."/>
            <person name="Medigue C."/>
            <person name="Lidstrom M.E."/>
        </authorList>
    </citation>
    <scope>NUCLEOTIDE SEQUENCE [LARGE SCALE GENOMIC DNA]</scope>
    <source>
        <strain evidence="2">ATCC 14718 / DSM 1338 / JCM 2805 / NCIMB 9133 / AM1</strain>
    </source>
</reference>
<evidence type="ECO:0000313" key="1">
    <source>
        <dbReference type="EMBL" id="ACS38922.1"/>
    </source>
</evidence>
<dbReference type="AlphaFoldDB" id="C5AX83"/>
<dbReference type="HOGENOM" id="CLU_3100677_0_0_5"/>
<dbReference type="STRING" id="272630.MexAM1_META1p1028"/>
<dbReference type="InterPro" id="IPR028082">
    <property type="entry name" value="Peripla_BP_I"/>
</dbReference>
<evidence type="ECO:0000313" key="2">
    <source>
        <dbReference type="Proteomes" id="UP000009081"/>
    </source>
</evidence>
<dbReference type="OrthoDB" id="9772505at2"/>
<accession>C5AX83</accession>
<gene>
    <name evidence="1" type="ordered locus">MexAM1_META1p1028</name>
</gene>
<dbReference type="Gene3D" id="3.40.50.2300">
    <property type="match status" value="1"/>
</dbReference>
<dbReference type="KEGG" id="mea:Mex_1p1028"/>
<dbReference type="Proteomes" id="UP000009081">
    <property type="component" value="Chromosome"/>
</dbReference>
<keyword evidence="2" id="KW-1185">Reference proteome</keyword>
<dbReference type="SUPFAM" id="SSF53822">
    <property type="entry name" value="Periplasmic binding protein-like I"/>
    <property type="match status" value="1"/>
</dbReference>
<name>C5AX83_METEA</name>
<sequence length="51" mass="5441">MGFEPGPTVIEQPVAAIGAQAMRPLYERIAHPGQPVRKVTLSGRAVRRGSS</sequence>